<dbReference type="Proteomes" id="UP001058974">
    <property type="component" value="Chromosome 3"/>
</dbReference>
<evidence type="ECO:0000313" key="2">
    <source>
        <dbReference type="EMBL" id="KAI5428115.1"/>
    </source>
</evidence>
<keyword evidence="3" id="KW-1185">Reference proteome</keyword>
<evidence type="ECO:0000313" key="3">
    <source>
        <dbReference type="Proteomes" id="UP001058974"/>
    </source>
</evidence>
<name>A0A9D4Y021_PEA</name>
<evidence type="ECO:0000256" key="1">
    <source>
        <dbReference type="SAM" id="MobiDB-lite"/>
    </source>
</evidence>
<organism evidence="2 3">
    <name type="scientific">Pisum sativum</name>
    <name type="common">Garden pea</name>
    <name type="synonym">Lathyrus oleraceus</name>
    <dbReference type="NCBI Taxonomy" id="3888"/>
    <lineage>
        <taxon>Eukaryota</taxon>
        <taxon>Viridiplantae</taxon>
        <taxon>Streptophyta</taxon>
        <taxon>Embryophyta</taxon>
        <taxon>Tracheophyta</taxon>
        <taxon>Spermatophyta</taxon>
        <taxon>Magnoliopsida</taxon>
        <taxon>eudicotyledons</taxon>
        <taxon>Gunneridae</taxon>
        <taxon>Pentapetalae</taxon>
        <taxon>rosids</taxon>
        <taxon>fabids</taxon>
        <taxon>Fabales</taxon>
        <taxon>Fabaceae</taxon>
        <taxon>Papilionoideae</taxon>
        <taxon>50 kb inversion clade</taxon>
        <taxon>NPAAA clade</taxon>
        <taxon>Hologalegina</taxon>
        <taxon>IRL clade</taxon>
        <taxon>Fabeae</taxon>
        <taxon>Lathyrus</taxon>
    </lineage>
</organism>
<comment type="caution">
    <text evidence="2">The sequence shown here is derived from an EMBL/GenBank/DDBJ whole genome shotgun (WGS) entry which is preliminary data.</text>
</comment>
<reference evidence="2 3" key="1">
    <citation type="journal article" date="2022" name="Nat. Genet.">
        <title>Improved pea reference genome and pan-genome highlight genomic features and evolutionary characteristics.</title>
        <authorList>
            <person name="Yang T."/>
            <person name="Liu R."/>
            <person name="Luo Y."/>
            <person name="Hu S."/>
            <person name="Wang D."/>
            <person name="Wang C."/>
            <person name="Pandey M.K."/>
            <person name="Ge S."/>
            <person name="Xu Q."/>
            <person name="Li N."/>
            <person name="Li G."/>
            <person name="Huang Y."/>
            <person name="Saxena R.K."/>
            <person name="Ji Y."/>
            <person name="Li M."/>
            <person name="Yan X."/>
            <person name="He Y."/>
            <person name="Liu Y."/>
            <person name="Wang X."/>
            <person name="Xiang C."/>
            <person name="Varshney R.K."/>
            <person name="Ding H."/>
            <person name="Gao S."/>
            <person name="Zong X."/>
        </authorList>
    </citation>
    <scope>NUCLEOTIDE SEQUENCE [LARGE SCALE GENOMIC DNA]</scope>
    <source>
        <strain evidence="2 3">cv. Zhongwan 6</strain>
    </source>
</reference>
<protein>
    <submittedName>
        <fullName evidence="2">Uncharacterized protein</fullName>
    </submittedName>
</protein>
<sequence length="129" mass="14489">MLRDGNRGLQAQLKDTVEAVQVASELPFRLKEAEEPAINEQKQIMMTEPKADPMNADSNIDDKTKVIMPRKSSKHITGDIGMQSVKPRTSLYQLQIARSTSNLAQLHISELTKMRSNEHTPDNSSENPF</sequence>
<feature type="region of interest" description="Disordered" evidence="1">
    <location>
        <begin position="48"/>
        <end position="82"/>
    </location>
</feature>
<proteinExistence type="predicted"/>
<gene>
    <name evidence="2" type="ORF">KIW84_033211</name>
</gene>
<dbReference type="AlphaFoldDB" id="A0A9D4Y021"/>
<dbReference type="Gramene" id="Psat03G0321100-T1">
    <property type="protein sequence ID" value="KAI5428115.1"/>
    <property type="gene ID" value="KIW84_033211"/>
</dbReference>
<dbReference type="EMBL" id="JAMSHJ010000003">
    <property type="protein sequence ID" value="KAI5428115.1"/>
    <property type="molecule type" value="Genomic_DNA"/>
</dbReference>
<accession>A0A9D4Y021</accession>